<dbReference type="FunFam" id="3.40.640.10:FF:000193">
    <property type="entry name" value="DegT/DnrJ/EryC1/StrS aminotransferase family protein"/>
    <property type="match status" value="1"/>
</dbReference>
<feature type="active site" description="Proton acceptor" evidence="2">
    <location>
        <position position="187"/>
    </location>
</feature>
<evidence type="ECO:0000256" key="1">
    <source>
        <dbReference type="ARBA" id="ARBA00037999"/>
    </source>
</evidence>
<organism evidence="5 6">
    <name type="scientific">Leptospira interrogans serovar Canicola</name>
    <dbReference type="NCBI Taxonomy" id="211880"/>
    <lineage>
        <taxon>Bacteria</taxon>
        <taxon>Pseudomonadati</taxon>
        <taxon>Spirochaetota</taxon>
        <taxon>Spirochaetia</taxon>
        <taxon>Leptospirales</taxon>
        <taxon>Leptospiraceae</taxon>
        <taxon>Leptospira</taxon>
    </lineage>
</organism>
<dbReference type="GO" id="GO:0008483">
    <property type="term" value="F:transaminase activity"/>
    <property type="evidence" value="ECO:0007669"/>
    <property type="project" value="UniProtKB-KW"/>
</dbReference>
<evidence type="ECO:0000313" key="6">
    <source>
        <dbReference type="Proteomes" id="UP000663124"/>
    </source>
</evidence>
<dbReference type="InterPro" id="IPR015421">
    <property type="entry name" value="PyrdxlP-dep_Trfase_major"/>
</dbReference>
<dbReference type="Gene3D" id="3.90.1150.10">
    <property type="entry name" value="Aspartate Aminotransferase, domain 1"/>
    <property type="match status" value="1"/>
</dbReference>
<keyword evidence="3 4" id="KW-0663">Pyridoxal phosphate</keyword>
<keyword evidence="5" id="KW-0808">Transferase</keyword>
<evidence type="ECO:0000256" key="4">
    <source>
        <dbReference type="RuleBase" id="RU004508"/>
    </source>
</evidence>
<accession>A0AAP9WCX9</accession>
<dbReference type="InterPro" id="IPR015424">
    <property type="entry name" value="PyrdxlP-dep_Trfase"/>
</dbReference>
<keyword evidence="5" id="KW-0032">Aminotransferase</keyword>
<name>A0AAP9WCX9_LEPIR</name>
<evidence type="ECO:0000256" key="3">
    <source>
        <dbReference type="PIRSR" id="PIRSR000390-2"/>
    </source>
</evidence>
<comment type="similarity">
    <text evidence="1 4">Belongs to the DegT/DnrJ/EryC1 family.</text>
</comment>
<dbReference type="GeneID" id="61142053"/>
<dbReference type="EMBL" id="CP043884">
    <property type="protein sequence ID" value="QOI43094.1"/>
    <property type="molecule type" value="Genomic_DNA"/>
</dbReference>
<dbReference type="PANTHER" id="PTHR30244:SF34">
    <property type="entry name" value="DTDP-4-AMINO-4,6-DIDEOXYGALACTOSE TRANSAMINASE"/>
    <property type="match status" value="1"/>
</dbReference>
<feature type="modified residue" description="N6-(pyridoxal phosphate)lysine" evidence="3">
    <location>
        <position position="187"/>
    </location>
</feature>
<dbReference type="AlphaFoldDB" id="A0AAP9WCX9"/>
<gene>
    <name evidence="5" type="ORF">Lepto782_13035</name>
</gene>
<dbReference type="Proteomes" id="UP000663124">
    <property type="component" value="Chromosome 1"/>
</dbReference>
<evidence type="ECO:0000313" key="5">
    <source>
        <dbReference type="EMBL" id="QOI43094.1"/>
    </source>
</evidence>
<reference evidence="5" key="1">
    <citation type="submission" date="2019-09" db="EMBL/GenBank/DDBJ databases">
        <title>Comparative Genomics of Leptospira interrogans Reveals Genome Plasticity - A Common Adaptive Strategy for Survival in Various Hosts.</title>
        <authorList>
            <person name="Ramli S.R."/>
            <person name="Bunk B."/>
            <person name="Goris M."/>
            <person name="Bhuju S."/>
            <person name="Jarek M."/>
            <person name="Sproer C."/>
            <person name="Mustakim S."/>
            <person name="Strommenger B."/>
            <person name="Pessler F."/>
        </authorList>
    </citation>
    <scope>NUCLEOTIDE SEQUENCE</scope>
    <source>
        <strain evidence="5">782</strain>
    </source>
</reference>
<dbReference type="PANTHER" id="PTHR30244">
    <property type="entry name" value="TRANSAMINASE"/>
    <property type="match status" value="1"/>
</dbReference>
<dbReference type="CDD" id="cd00616">
    <property type="entry name" value="AHBA_syn"/>
    <property type="match status" value="1"/>
</dbReference>
<dbReference type="GO" id="GO:0000271">
    <property type="term" value="P:polysaccharide biosynthetic process"/>
    <property type="evidence" value="ECO:0007669"/>
    <property type="project" value="TreeGrafter"/>
</dbReference>
<dbReference type="Pfam" id="PF01041">
    <property type="entry name" value="DegT_DnrJ_EryC1"/>
    <property type="match status" value="1"/>
</dbReference>
<sequence length="394" mass="44360">MDFKIKWSGRSIDYTQEEIDTVVEVMKTADPQTQGKYLQQFESDFSNYLDGQPCFGVTNATHALELIADLTGLKSGDEVIIPGHTYCASAIPFGRTGATLVWADIDPETFLISLESIQKLVTNKTKAIVVVHLYGMIIPDILEIAKFAKSKNILLIEDCAQSLGAVLNGKSCGTFGDFAAFSFHGQKNITTMGEGGILTLKNVSLADKVPGLRHNGHAPFLNKTDYWKPAMSNVDLDLDGIWPHNFSLTEVQAALGSVLLKRIALLTEERRKRAQKFINSFNEFEELSFQKQNDSKAHSYHLLVAKYKAVKNGKNRDDLISILSKKYKIQVIVQYYPLYRYDLFKKMGYAKAVCPASDDFFDNMISFPFHIWMNENDFDYMIASIKQALIELRS</sequence>
<dbReference type="SUPFAM" id="SSF53383">
    <property type="entry name" value="PLP-dependent transferases"/>
    <property type="match status" value="1"/>
</dbReference>
<dbReference type="Gene3D" id="3.40.640.10">
    <property type="entry name" value="Type I PLP-dependent aspartate aminotransferase-like (Major domain)"/>
    <property type="match status" value="1"/>
</dbReference>
<dbReference type="InterPro" id="IPR015422">
    <property type="entry name" value="PyrdxlP-dep_Trfase_small"/>
</dbReference>
<proteinExistence type="inferred from homology"/>
<protein>
    <submittedName>
        <fullName evidence="5">DegT/DnrJ/EryC1/StrS family aminotransferase</fullName>
    </submittedName>
</protein>
<dbReference type="PIRSF" id="PIRSF000390">
    <property type="entry name" value="PLP_StrS"/>
    <property type="match status" value="1"/>
</dbReference>
<evidence type="ECO:0000256" key="2">
    <source>
        <dbReference type="PIRSR" id="PIRSR000390-1"/>
    </source>
</evidence>
<dbReference type="InterPro" id="IPR000653">
    <property type="entry name" value="DegT/StrS_aminotransferase"/>
</dbReference>
<dbReference type="GO" id="GO:0030170">
    <property type="term" value="F:pyridoxal phosphate binding"/>
    <property type="evidence" value="ECO:0007669"/>
    <property type="project" value="TreeGrafter"/>
</dbReference>
<dbReference type="RefSeq" id="WP_000346036.1">
    <property type="nucleotide sequence ID" value="NZ_CP043884.1"/>
</dbReference>